<proteinExistence type="predicted"/>
<accession>A0AAD5F8E1</accession>
<comment type="caution">
    <text evidence="4">The sequence shown here is derived from an EMBL/GenBank/DDBJ whole genome shotgun (WGS) entry which is preliminary data.</text>
</comment>
<dbReference type="InterPro" id="IPR025452">
    <property type="entry name" value="DUF4218"/>
</dbReference>
<feature type="region of interest" description="Disordered" evidence="1">
    <location>
        <begin position="973"/>
        <end position="1003"/>
    </location>
</feature>
<feature type="domain" description="DUF1985" evidence="2">
    <location>
        <begin position="713"/>
        <end position="832"/>
    </location>
</feature>
<sequence length="1360" mass="153094">MMLTLLISGPKQPGNDIDVYLEPLIDDLKSLCVGIRGVYDAHNGEYFTLRAALMWTINDFPAYGNLSGCVVKGYKACPICGDDTPSHRLKNGHKICYIGHRKWLPINHPYRRQRAAFNGKPEYGIPPEPLTGEEVLHMVENGDRLCWKKKSIFFDLEYWKYLPVRHALDVMHIEKNVCDSIIGTLLEIPGKNKDGIAARLDLLNMGVKTDLQPKYGERRTRLPPGPWNLSRAEKREVCNSFYGMKVPEGYSSNIKNLVSLKDSRLLGLKSHDCHTLMQQLLPVAIRSVLEKPARYMKVLKGYVQNRTRPEGCVAERYIAEEAVEFCTQHLSDVSTIGVPSSQKMGVSKPLSGCTVSVVDQDLLNQAHLYVLENTEEVLPYIEQHMVHIKTAYPKFRKRTKCLQDKHNSTFIQWLRFKVQSELEEDNHGVSENLRWLAAGPNMAVPLYRSYLIKGIKFNIKAQDDVRTTQNSGVYLLAHTMQVASAKDKNPILSNMGFYGVIQEIWDLDYQKFTIPVFREYNDVIGDEVLGDVIIECEPFTRGMPNVDTFDELVGELGGQNIRVLSRLCLFAALCFSSLSGGFAPNQWSFSSQSLLSELRLSLLSSSPSDRSGRVLGVLKLGFEPLNEEGNMVGEMKLMIMEEQKFQGKALSLSHTKTAITTIKEKFTEQQLQMFEQSCFGHLLGIEDLKWTSPIVHGLLLRKADPKTVSQLNGIKFIVGKKVIQFTAQQFCIVTGLRFGNLPFIPIPTNENCSLKRKYFANDKAVNLLELEKAFLECDDVDDVFKLGFVYFAVFVLLGSEKHVHIDMRYLKLAEDLEDFGKYPWGAVSYAKTNASLLRALCADYQRVKVPTKTAKTKKSGKKPTTMATGRPREYHLKGFPYALQIWAYEVFPALAALHLVVHEENAHIPRLLHWRSNSSPRFYELMSQVFENREVDVQLLRPSVMDKQQPYWTWGDSADDSEELVDLLGDDAEQQTGTSASVEEKEKDIDDTANLPSSSKGTVASRELRTLKRDFQRTKDELAKVSLSNRALCDRVHQLEDKVRKESMKAEKEFEKNTKCVEDFRNTLASMEHYFKLEIEQLKKQNGGVNEAAEGHEDLGSPHMNEGGNNDLSPLHAYVSPPTEPAVMETQVPGDGAEPSAAMVVEEAKMAASVPHSEVHEVADPAESDELPTPEDVAGCDEICERVMKLLEDWKITKSMPSAGLMNPPSLPTVTMAGDEEGSSSVEKKEVEGKGCRQKHPAQTLLSPFTDPLRKKRTMTVSAATATPPCFDPSKSLPIEDVKAVLQFCSAWKSDISAEVQLESFSVGADFFYRLVDETEWMSSRHLDMATFLIRKRQLSHPLVFGTDWTTADCCLQGNM</sequence>
<dbReference type="PANTHER" id="PTHR48258:SF8">
    <property type="entry name" value="DUF4216 DOMAIN-CONTAINING PROTEIN"/>
    <property type="match status" value="1"/>
</dbReference>
<evidence type="ECO:0000259" key="3">
    <source>
        <dbReference type="Pfam" id="PF13960"/>
    </source>
</evidence>
<dbReference type="Pfam" id="PF13960">
    <property type="entry name" value="DUF4218"/>
    <property type="match status" value="1"/>
</dbReference>
<organism evidence="4 5">
    <name type="scientific">Prunus dulcis</name>
    <name type="common">Almond</name>
    <name type="synonym">Amygdalus dulcis</name>
    <dbReference type="NCBI Taxonomy" id="3755"/>
    <lineage>
        <taxon>Eukaryota</taxon>
        <taxon>Viridiplantae</taxon>
        <taxon>Streptophyta</taxon>
        <taxon>Embryophyta</taxon>
        <taxon>Tracheophyta</taxon>
        <taxon>Spermatophyta</taxon>
        <taxon>Magnoliopsida</taxon>
        <taxon>eudicotyledons</taxon>
        <taxon>Gunneridae</taxon>
        <taxon>Pentapetalae</taxon>
        <taxon>rosids</taxon>
        <taxon>fabids</taxon>
        <taxon>Rosales</taxon>
        <taxon>Rosaceae</taxon>
        <taxon>Amygdaloideae</taxon>
        <taxon>Amygdaleae</taxon>
        <taxon>Prunus</taxon>
    </lineage>
</organism>
<dbReference type="Pfam" id="PF02992">
    <property type="entry name" value="Transposase_21"/>
    <property type="match status" value="1"/>
</dbReference>
<keyword evidence="5" id="KW-1185">Reference proteome</keyword>
<evidence type="ECO:0008006" key="6">
    <source>
        <dbReference type="Google" id="ProtNLM"/>
    </source>
</evidence>
<dbReference type="InterPro" id="IPR015410">
    <property type="entry name" value="DUF1985"/>
</dbReference>
<dbReference type="EMBL" id="JAJFAZ020000001">
    <property type="protein sequence ID" value="KAI5356480.1"/>
    <property type="molecule type" value="Genomic_DNA"/>
</dbReference>
<evidence type="ECO:0000256" key="1">
    <source>
        <dbReference type="SAM" id="MobiDB-lite"/>
    </source>
</evidence>
<evidence type="ECO:0000313" key="4">
    <source>
        <dbReference type="EMBL" id="KAI5356480.1"/>
    </source>
</evidence>
<feature type="region of interest" description="Disordered" evidence="1">
    <location>
        <begin position="1217"/>
        <end position="1238"/>
    </location>
</feature>
<evidence type="ECO:0000259" key="2">
    <source>
        <dbReference type="Pfam" id="PF09331"/>
    </source>
</evidence>
<reference evidence="4 5" key="1">
    <citation type="journal article" date="2022" name="G3 (Bethesda)">
        <title>Whole-genome sequence and methylome profiling of the almond [Prunus dulcis (Mill.) D.A. Webb] cultivar 'Nonpareil'.</title>
        <authorList>
            <person name="D'Amico-Willman K.M."/>
            <person name="Ouma W.Z."/>
            <person name="Meulia T."/>
            <person name="Sideli G.M."/>
            <person name="Gradziel T.M."/>
            <person name="Fresnedo-Ramirez J."/>
        </authorList>
    </citation>
    <scope>NUCLEOTIDE SEQUENCE [LARGE SCALE GENOMIC DNA]</scope>
    <source>
        <strain evidence="4">Clone GOH B32 T37-40</strain>
    </source>
</reference>
<dbReference type="Pfam" id="PF09331">
    <property type="entry name" value="DUF1985"/>
    <property type="match status" value="1"/>
</dbReference>
<dbReference type="PANTHER" id="PTHR48258">
    <property type="entry name" value="DUF4218 DOMAIN-CONTAINING PROTEIN-RELATED"/>
    <property type="match status" value="1"/>
</dbReference>
<evidence type="ECO:0000313" key="5">
    <source>
        <dbReference type="Proteomes" id="UP001054821"/>
    </source>
</evidence>
<feature type="compositionally biased region" description="Basic and acidic residues" evidence="1">
    <location>
        <begin position="1226"/>
        <end position="1235"/>
    </location>
</feature>
<feature type="domain" description="DUF4218" evidence="3">
    <location>
        <begin position="282"/>
        <end position="335"/>
    </location>
</feature>
<dbReference type="InterPro" id="IPR004242">
    <property type="entry name" value="Transposase_21"/>
</dbReference>
<name>A0AAD5F8E1_PRUDU</name>
<dbReference type="Proteomes" id="UP001054821">
    <property type="component" value="Chromosome 1"/>
</dbReference>
<protein>
    <recommendedName>
        <fullName evidence="6">DUF1985 domain-containing protein</fullName>
    </recommendedName>
</protein>
<gene>
    <name evidence="4" type="ORF">L3X38_009376</name>
</gene>